<evidence type="ECO:0000256" key="1">
    <source>
        <dbReference type="SAM" id="Phobius"/>
    </source>
</evidence>
<reference evidence="5 6" key="1">
    <citation type="submission" date="2020-08" db="EMBL/GenBank/DDBJ databases">
        <title>Genomic Encyclopedia of Type Strains, Phase IV (KMG-V): Genome sequencing to study the core and pangenomes of soil and plant-associated prokaryotes.</title>
        <authorList>
            <person name="Whitman W."/>
        </authorList>
    </citation>
    <scope>NUCLEOTIDE SEQUENCE [LARGE SCALE GENOMIC DNA]</scope>
    <source>
        <strain evidence="3 6">SEMIA 444</strain>
        <strain evidence="2 5">SEMIA 448</strain>
        <strain evidence="4 7">SEMIA 452</strain>
    </source>
</reference>
<dbReference type="AlphaFoldDB" id="A0A7W6S7M9"/>
<dbReference type="EMBL" id="JACIGY010000001">
    <property type="protein sequence ID" value="MBB4409681.1"/>
    <property type="molecule type" value="Genomic_DNA"/>
</dbReference>
<evidence type="ECO:0000313" key="5">
    <source>
        <dbReference type="Proteomes" id="UP000520770"/>
    </source>
</evidence>
<sequence>MSTGSQARSRMYIFVAALFVLGLMLVGYYTFFQTPGEINDAPASEVVNPKS</sequence>
<evidence type="ECO:0000313" key="7">
    <source>
        <dbReference type="Proteomes" id="UP000576087"/>
    </source>
</evidence>
<evidence type="ECO:0000313" key="6">
    <source>
        <dbReference type="Proteomes" id="UP000524535"/>
    </source>
</evidence>
<dbReference type="Proteomes" id="UP000520770">
    <property type="component" value="Unassembled WGS sequence"/>
</dbReference>
<dbReference type="EMBL" id="JACIHM010000001">
    <property type="protein sequence ID" value="MBB4444368.1"/>
    <property type="molecule type" value="Genomic_DNA"/>
</dbReference>
<accession>A0A7W6S7M9</accession>
<feature type="transmembrane region" description="Helical" evidence="1">
    <location>
        <begin position="12"/>
        <end position="31"/>
    </location>
</feature>
<evidence type="ECO:0000313" key="4">
    <source>
        <dbReference type="EMBL" id="MBB4444368.1"/>
    </source>
</evidence>
<dbReference type="Proteomes" id="UP000524535">
    <property type="component" value="Unassembled WGS sequence"/>
</dbReference>
<proteinExistence type="predicted"/>
<keyword evidence="1" id="KW-0812">Transmembrane</keyword>
<keyword evidence="6" id="KW-1185">Reference proteome</keyword>
<keyword evidence="1" id="KW-0472">Membrane</keyword>
<dbReference type="RefSeq" id="WP_183821931.1">
    <property type="nucleotide sequence ID" value="NZ_JACIGW010000001.1"/>
</dbReference>
<organism evidence="2 5">
    <name type="scientific">Aliirhizobium cellulosilyticum</name>
    <dbReference type="NCBI Taxonomy" id="393664"/>
    <lineage>
        <taxon>Bacteria</taxon>
        <taxon>Pseudomonadati</taxon>
        <taxon>Pseudomonadota</taxon>
        <taxon>Alphaproteobacteria</taxon>
        <taxon>Hyphomicrobiales</taxon>
        <taxon>Rhizobiaceae</taxon>
        <taxon>Aliirhizobium</taxon>
    </lineage>
</organism>
<keyword evidence="1" id="KW-1133">Transmembrane helix</keyword>
<dbReference type="EMBL" id="JACIGW010000001">
    <property type="protein sequence ID" value="MBB4347925.1"/>
    <property type="molecule type" value="Genomic_DNA"/>
</dbReference>
<comment type="caution">
    <text evidence="2">The sequence shown here is derived from an EMBL/GenBank/DDBJ whole genome shotgun (WGS) entry which is preliminary data.</text>
</comment>
<protein>
    <submittedName>
        <fullName evidence="2">Uncharacterized protein</fullName>
    </submittedName>
</protein>
<dbReference type="Proteomes" id="UP000576087">
    <property type="component" value="Unassembled WGS sequence"/>
</dbReference>
<gene>
    <name evidence="3" type="ORF">GGE31_000152</name>
    <name evidence="2" type="ORF">GGE33_001633</name>
    <name evidence="4" type="ORF">GGE35_000150</name>
</gene>
<evidence type="ECO:0000313" key="2">
    <source>
        <dbReference type="EMBL" id="MBB4347925.1"/>
    </source>
</evidence>
<evidence type="ECO:0000313" key="3">
    <source>
        <dbReference type="EMBL" id="MBB4409681.1"/>
    </source>
</evidence>
<name>A0A7W6S7M9_9HYPH</name>